<comment type="caution">
    <text evidence="2">The sequence shown here is derived from an EMBL/GenBank/DDBJ whole genome shotgun (WGS) entry which is preliminary data.</text>
</comment>
<gene>
    <name evidence="2" type="ORF">PACLA_8A010045</name>
</gene>
<dbReference type="Gene3D" id="3.30.70.270">
    <property type="match status" value="1"/>
</dbReference>
<evidence type="ECO:0000259" key="1">
    <source>
        <dbReference type="Pfam" id="PF00078"/>
    </source>
</evidence>
<dbReference type="InterPro" id="IPR043502">
    <property type="entry name" value="DNA/RNA_pol_sf"/>
</dbReference>
<reference evidence="2" key="1">
    <citation type="submission" date="2020-04" db="EMBL/GenBank/DDBJ databases">
        <authorList>
            <person name="Alioto T."/>
            <person name="Alioto T."/>
            <person name="Gomez Garrido J."/>
        </authorList>
    </citation>
    <scope>NUCLEOTIDE SEQUENCE</scope>
    <source>
        <strain evidence="2">A484AB</strain>
    </source>
</reference>
<keyword evidence="3" id="KW-1185">Reference proteome</keyword>
<evidence type="ECO:0000313" key="3">
    <source>
        <dbReference type="Proteomes" id="UP001152795"/>
    </source>
</evidence>
<dbReference type="PANTHER" id="PTHR33050:SF7">
    <property type="entry name" value="RIBONUCLEASE H"/>
    <property type="match status" value="1"/>
</dbReference>
<accession>A0A6S7GL44</accession>
<organism evidence="2 3">
    <name type="scientific">Paramuricea clavata</name>
    <name type="common">Red gorgonian</name>
    <name type="synonym">Violescent sea-whip</name>
    <dbReference type="NCBI Taxonomy" id="317549"/>
    <lineage>
        <taxon>Eukaryota</taxon>
        <taxon>Metazoa</taxon>
        <taxon>Cnidaria</taxon>
        <taxon>Anthozoa</taxon>
        <taxon>Octocorallia</taxon>
        <taxon>Malacalcyonacea</taxon>
        <taxon>Plexauridae</taxon>
        <taxon>Paramuricea</taxon>
    </lineage>
</organism>
<feature type="domain" description="Reverse transcriptase" evidence="1">
    <location>
        <begin position="30"/>
        <end position="95"/>
    </location>
</feature>
<dbReference type="Pfam" id="PF00078">
    <property type="entry name" value="RVT_1"/>
    <property type="match status" value="1"/>
</dbReference>
<dbReference type="PANTHER" id="PTHR33050">
    <property type="entry name" value="REVERSE TRANSCRIPTASE DOMAIN-CONTAINING PROTEIN"/>
    <property type="match status" value="1"/>
</dbReference>
<protein>
    <recommendedName>
        <fullName evidence="1">Reverse transcriptase domain-containing protein</fullName>
    </recommendedName>
</protein>
<dbReference type="AlphaFoldDB" id="A0A6S7GL44"/>
<dbReference type="InterPro" id="IPR043128">
    <property type="entry name" value="Rev_trsase/Diguanyl_cyclase"/>
</dbReference>
<dbReference type="EMBL" id="CACRXK020001655">
    <property type="protein sequence ID" value="CAB3990422.1"/>
    <property type="molecule type" value="Genomic_DNA"/>
</dbReference>
<proteinExistence type="predicted"/>
<dbReference type="OrthoDB" id="10068174at2759"/>
<dbReference type="Proteomes" id="UP001152795">
    <property type="component" value="Unassembled WGS sequence"/>
</dbReference>
<sequence>MNEELRTELQKQQESMLEKLSAVMDTKVGQMKRELEEVANNCSSQYFIFRVLPFGLSTAPLVFTKILKPVLRHWRSSGKRVCMFLDDGLGGSSSLQSATIV</sequence>
<dbReference type="InterPro" id="IPR052055">
    <property type="entry name" value="Hepadnavirus_pol/RT"/>
</dbReference>
<name>A0A6S7GL44_PARCT</name>
<dbReference type="InterPro" id="IPR000477">
    <property type="entry name" value="RT_dom"/>
</dbReference>
<evidence type="ECO:0000313" key="2">
    <source>
        <dbReference type="EMBL" id="CAB3990422.1"/>
    </source>
</evidence>
<dbReference type="SUPFAM" id="SSF56672">
    <property type="entry name" value="DNA/RNA polymerases"/>
    <property type="match status" value="1"/>
</dbReference>